<dbReference type="InterPro" id="IPR017853">
    <property type="entry name" value="GH"/>
</dbReference>
<dbReference type="SUPFAM" id="SSF51445">
    <property type="entry name" value="(Trans)glycosidases"/>
    <property type="match status" value="1"/>
</dbReference>
<dbReference type="OrthoDB" id="8445115at2"/>
<evidence type="ECO:0000313" key="4">
    <source>
        <dbReference type="EMBL" id="QCK86641.1"/>
    </source>
</evidence>
<evidence type="ECO:0000259" key="1">
    <source>
        <dbReference type="Pfam" id="PF13547"/>
    </source>
</evidence>
<name>A0A4D7QJ18_9HYPH</name>
<dbReference type="AlphaFoldDB" id="A0A4D7QJ18"/>
<feature type="domain" description="Rcc01698-like C-terminal" evidence="3">
    <location>
        <begin position="1021"/>
        <end position="1118"/>
    </location>
</feature>
<evidence type="ECO:0000259" key="2">
    <source>
        <dbReference type="Pfam" id="PF13550"/>
    </source>
</evidence>
<proteinExistence type="predicted"/>
<evidence type="ECO:0000313" key="5">
    <source>
        <dbReference type="Proteomes" id="UP000298588"/>
    </source>
</evidence>
<dbReference type="InterPro" id="IPR032876">
    <property type="entry name" value="J_dom"/>
</dbReference>
<feature type="domain" description="Tip attachment protein J" evidence="2">
    <location>
        <begin position="769"/>
        <end position="930"/>
    </location>
</feature>
<gene>
    <name evidence="4" type="ORF">E8L99_13170</name>
</gene>
<dbReference type="CDD" id="cd19607">
    <property type="entry name" value="GTA_TIM-barrel-like"/>
    <property type="match status" value="1"/>
</dbReference>
<evidence type="ECO:0008006" key="6">
    <source>
        <dbReference type="Google" id="ProtNLM"/>
    </source>
</evidence>
<dbReference type="Pfam" id="PF23666">
    <property type="entry name" value="Rcc01698_C"/>
    <property type="match status" value="1"/>
</dbReference>
<reference evidence="4 5" key="1">
    <citation type="submission" date="2019-04" db="EMBL/GenBank/DDBJ databases">
        <title>Phreatobacter aquaticus sp. nov.</title>
        <authorList>
            <person name="Choi A."/>
            <person name="Baek K."/>
        </authorList>
    </citation>
    <scope>NUCLEOTIDE SEQUENCE [LARGE SCALE GENOMIC DNA]</scope>
    <source>
        <strain evidence="4 5">NMCR1094</strain>
    </source>
</reference>
<dbReference type="InterPro" id="IPR025195">
    <property type="entry name" value="GTA_TIM_dom"/>
</dbReference>
<dbReference type="Pfam" id="PF13550">
    <property type="entry name" value="Phage-tail_3"/>
    <property type="match status" value="1"/>
</dbReference>
<dbReference type="EMBL" id="CP039865">
    <property type="protein sequence ID" value="QCK86641.1"/>
    <property type="molecule type" value="Genomic_DNA"/>
</dbReference>
<dbReference type="Proteomes" id="UP000298588">
    <property type="component" value="Chromosome"/>
</dbReference>
<organism evidence="4 5">
    <name type="scientific">Phreatobacter aquaticus</name>
    <dbReference type="NCBI Taxonomy" id="2570229"/>
    <lineage>
        <taxon>Bacteria</taxon>
        <taxon>Pseudomonadati</taxon>
        <taxon>Pseudomonadota</taxon>
        <taxon>Alphaproteobacteria</taxon>
        <taxon>Hyphomicrobiales</taxon>
        <taxon>Phreatobacteraceae</taxon>
        <taxon>Phreatobacter</taxon>
    </lineage>
</organism>
<evidence type="ECO:0000259" key="3">
    <source>
        <dbReference type="Pfam" id="PF23666"/>
    </source>
</evidence>
<sequence>MAALVLSVAGSAIGSSFGAAGAIAGRLIGAVAGAVIDRALFGPRAPDGPRLADLDVLSSTEGTPIPRVYGRMRLAGQVIWATRLEEQVSGGKGSSSGRSYSYSANIAVGLCEGPIAGIGRIWADGKELDQKDLTIRVHRGTETQDADPLIVAKEGAGETPAYRGLAYVVFERLVLDDFGNRIPQLSFEVVKAVGRLETMVRSVVVIPGSTEFGYEPDIHSREFGYGRSAPETRHTTLASSDFSASMDELQALCPNLEAVSLVVSWFGDDLRAGHCTIRPKVERRDKAVRDLVWSAAGLTRESAEIVSMIDDVPAYGGSPSDQTIIRAIQDLTARGLKVTLVPFVMMDIPAENDLADPHSGAASQPAFPWRGRITCDPAPGRPGSQDGSNDAVAEIADFVGTASAAHFSVTGPVVGYLGPDEWRYRRFVMHMAALAKAAGGVDRFIIGSEMIGLTRVRSDVGHPFVEALVAIAADVKVLLPEADLTYAADWTEYGAQVRGADVDFPLDPLWASDDIAAVGIDWYAPLADRRDTSDGSPYDILSLRDGLRSGEAFDWYYASDAARIAGTRTAITDGLGKPWTFRQKDIWSWWANDHRPRIAGVEAAPTGWVPGSKPIWLTECGFPAVDKGANRPSVFPDPKSSESGLPPFSAGTRDDLIQRRALEAVLGRFDPAFGADDADNPVSPVYGGRMVDPATLSLWTWDARPWPAFPADDEAWADGANWETGHWLNGRLGSAPVSDLARAILADYGIEDVLADGVEGVLDGAVIERPMSARDALEPIARAFSLDLVERGATLVLSTPAAPAILALTGDDLVEAEGQAQATITRTEESALPLELSLAFAETEADFRTSAVSSRRLAGSSHRVSSLALAAAADPAEMTVRAETLLQRLWTAQDRATFTLPPSLIRLEPGDQLALTLGDREHRFALTALEGTGMRQAEAISTAPLVRPRRPPSARRPYASMTGDGRPAVEILDLPPLDDADPPVLQHLAAAADPWRGPYTVWRGGDGLGDEAIGTLTKPSLMGETLDALERGAPWLWDRGASVTVQLVAGSLSSLPEPQVLGGGNSCAIRGPGGTWELLQFRDADLIAERTWRLSHLLRGQRGTEDRIQPVAAGAPIVFLSGPLVALGTSLDHVGRSWRYRVGSSVLLAADPAVAEVTATMGLTALRPFSPVQLAARREAGGIRIAWTRRTRIGGDSWDLAEVPLVEAAERYRIAVLDGADAELRAVETTEPAWLYAAADEVSDFGAPVSALTVRVAQLSTLAGPGTSTEAALSV</sequence>
<dbReference type="Gene3D" id="3.20.20.80">
    <property type="entry name" value="Glycosidases"/>
    <property type="match status" value="1"/>
</dbReference>
<accession>A0A4D7QJ18</accession>
<dbReference type="RefSeq" id="WP_137099972.1">
    <property type="nucleotide sequence ID" value="NZ_CP039865.1"/>
</dbReference>
<keyword evidence="5" id="KW-1185">Reference proteome</keyword>
<protein>
    <recommendedName>
        <fullName evidence="6">Host specificity protein</fullName>
    </recommendedName>
</protein>
<dbReference type="KEGG" id="paqt:E8L99_13170"/>
<dbReference type="InterPro" id="IPR056490">
    <property type="entry name" value="Rcc01698_C"/>
</dbReference>
<feature type="domain" description="GTA TIM-barrel-like" evidence="1">
    <location>
        <begin position="422"/>
        <end position="710"/>
    </location>
</feature>
<dbReference type="Pfam" id="PF13547">
    <property type="entry name" value="GTA_TIM"/>
    <property type="match status" value="1"/>
</dbReference>